<dbReference type="OrthoDB" id="8592387at2"/>
<evidence type="ECO:0000256" key="1">
    <source>
        <dbReference type="SAM" id="SignalP"/>
    </source>
</evidence>
<name>A0A1M6S4S0_9BURK</name>
<dbReference type="RefSeq" id="WP_073430230.1">
    <property type="nucleotide sequence ID" value="NZ_CADFGY010000021.1"/>
</dbReference>
<reference evidence="2 3" key="1">
    <citation type="submission" date="2016-11" db="EMBL/GenBank/DDBJ databases">
        <authorList>
            <person name="Jaros S."/>
            <person name="Januszkiewicz K."/>
            <person name="Wedrychowicz H."/>
        </authorList>
    </citation>
    <scope>NUCLEOTIDE SEQUENCE [LARGE SCALE GENOMIC DNA]</scope>
    <source>
        <strain evidence="2 3">LMG 20594</strain>
    </source>
</reference>
<feature type="signal peptide" evidence="1">
    <location>
        <begin position="1"/>
        <end position="22"/>
    </location>
</feature>
<evidence type="ECO:0000313" key="3">
    <source>
        <dbReference type="Proteomes" id="UP000184395"/>
    </source>
</evidence>
<gene>
    <name evidence="2" type="ORF">SAMN05192548_10218</name>
</gene>
<accession>A0A1M6S4S0</accession>
<sequence length="126" mass="13157">MNYLARILAVTTAAFTINQAVAHGVPLPQHGGIMDDAGLVAVEMVAKNRTVELFVTDDDAPVDARNIKGVLTVTSASGAKKETPIAAVSGNQLRSQDVEVPPGSRVTALLTMADGTTKVSARFKVQ</sequence>
<feature type="chain" id="PRO_5009920783" evidence="1">
    <location>
        <begin position="23"/>
        <end position="126"/>
    </location>
</feature>
<dbReference type="EMBL" id="FRAB01000021">
    <property type="protein sequence ID" value="SHK39834.1"/>
    <property type="molecule type" value="Genomic_DNA"/>
</dbReference>
<protein>
    <submittedName>
        <fullName evidence="2">Uncharacterized protein</fullName>
    </submittedName>
</protein>
<evidence type="ECO:0000313" key="2">
    <source>
        <dbReference type="EMBL" id="SHK39834.1"/>
    </source>
</evidence>
<dbReference type="AlphaFoldDB" id="A0A1M6S4S0"/>
<dbReference type="STRING" id="169427.SAMN05192548_10218"/>
<dbReference type="Proteomes" id="UP000184395">
    <property type="component" value="Unassembled WGS sequence"/>
</dbReference>
<keyword evidence="1" id="KW-0732">Signal</keyword>
<organism evidence="2 3">
    <name type="scientific">Paraburkholderia terricola</name>
    <dbReference type="NCBI Taxonomy" id="169427"/>
    <lineage>
        <taxon>Bacteria</taxon>
        <taxon>Pseudomonadati</taxon>
        <taxon>Pseudomonadota</taxon>
        <taxon>Betaproteobacteria</taxon>
        <taxon>Burkholderiales</taxon>
        <taxon>Burkholderiaceae</taxon>
        <taxon>Paraburkholderia</taxon>
    </lineage>
</organism>
<proteinExistence type="predicted"/>